<dbReference type="InterPro" id="IPR054030">
    <property type="entry name" value="Gp5_Vgr_C"/>
</dbReference>
<dbReference type="InterPro" id="IPR037026">
    <property type="entry name" value="Vgr_OB-fold_dom_sf"/>
</dbReference>
<dbReference type="Gene3D" id="4.10.220.110">
    <property type="match status" value="1"/>
</dbReference>
<comment type="similarity">
    <text evidence="1">Belongs to the VgrG protein family.</text>
</comment>
<dbReference type="OrthoDB" id="6710627at2"/>
<dbReference type="InterPro" id="IPR050708">
    <property type="entry name" value="T6SS_VgrG/RHS"/>
</dbReference>
<dbReference type="SUPFAM" id="SSF69255">
    <property type="entry name" value="gp5 N-terminal domain-like"/>
    <property type="match status" value="1"/>
</dbReference>
<evidence type="ECO:0000313" key="4">
    <source>
        <dbReference type="EMBL" id="PHM46107.1"/>
    </source>
</evidence>
<gene>
    <name evidence="5" type="ORF">SAMN05421680_10298</name>
    <name evidence="4" type="ORF">Xmau_00503</name>
</gene>
<dbReference type="InterPro" id="IPR017847">
    <property type="entry name" value="T6SS_RhsGE_Vgr_subset"/>
</dbReference>
<dbReference type="SUPFAM" id="SSF69279">
    <property type="entry name" value="Phage tail proteins"/>
    <property type="match status" value="2"/>
</dbReference>
<feature type="domain" description="Gp5/Type VI secretion system Vgr C-terminal trimerisation" evidence="3">
    <location>
        <begin position="481"/>
        <end position="586"/>
    </location>
</feature>
<evidence type="ECO:0000313" key="6">
    <source>
        <dbReference type="Proteomes" id="UP000198919"/>
    </source>
</evidence>
<dbReference type="PANTHER" id="PTHR32305:SF11">
    <property type="entry name" value="TYPE VI SECRETION SYSTEM SPIKE PROTEIN VGRG3"/>
    <property type="match status" value="1"/>
</dbReference>
<dbReference type="Proteomes" id="UP000198919">
    <property type="component" value="Unassembled WGS sequence"/>
</dbReference>
<dbReference type="STRING" id="351675.SAMN05421680_10298"/>
<dbReference type="InterPro" id="IPR006531">
    <property type="entry name" value="Gp5/Vgr_OB"/>
</dbReference>
<dbReference type="SUPFAM" id="SSF69349">
    <property type="entry name" value="Phage fibre proteins"/>
    <property type="match status" value="1"/>
</dbReference>
<dbReference type="Gene3D" id="3.55.50.10">
    <property type="entry name" value="Baseplate protein-like domains"/>
    <property type="match status" value="1"/>
</dbReference>
<dbReference type="EMBL" id="NITY01000001">
    <property type="protein sequence ID" value="PHM46107.1"/>
    <property type="molecule type" value="Genomic_DNA"/>
</dbReference>
<dbReference type="AlphaFoldDB" id="A0A1I3J640"/>
<evidence type="ECO:0000313" key="7">
    <source>
        <dbReference type="Proteomes" id="UP000224607"/>
    </source>
</evidence>
<evidence type="ECO:0000256" key="1">
    <source>
        <dbReference type="ARBA" id="ARBA00005558"/>
    </source>
</evidence>
<dbReference type="NCBIfam" id="TIGR01646">
    <property type="entry name" value="vgr_GE"/>
    <property type="match status" value="1"/>
</dbReference>
<proteinExistence type="inferred from homology"/>
<protein>
    <submittedName>
        <fullName evidence="4">Rhs element Vgr family protein</fullName>
    </submittedName>
    <submittedName>
        <fullName evidence="5">Type VI secretion system secreted protein VgrG</fullName>
    </submittedName>
</protein>
<accession>A0A1I3J640</accession>
<reference evidence="6" key="1">
    <citation type="submission" date="2016-10" db="EMBL/GenBank/DDBJ databases">
        <authorList>
            <person name="Varghese N."/>
            <person name="Submissions S."/>
        </authorList>
    </citation>
    <scope>NUCLEOTIDE SEQUENCE [LARGE SCALE GENOMIC DNA]</scope>
    <source>
        <strain evidence="6">DSM 17908</strain>
    </source>
</reference>
<sequence length="689" mass="76477">MMKNLIDRLPAAKSGLRFTFQVAGVPDETFSVGEFSLQEGLSELFTLNLTLVKTHSLNPFKPLDEVDLTALLMQEAVLQVFHGVHLQRKITGIVSHADWVGTDGNKTLYSLTVRPALWRLTLNQESRIFHQQNVPAILTDLMKKHHVRADSKLYDPHQDREYVTQKRESDYGFFSRLAAEEGISFWFEDEKAFFSDSHLGMTAGLPLTYSPQPETAHGIDTIYQVRLGVGMSPQRSLHKDFNYDNPRYHLSHMHSSEGFRDFGTQTPYTVFESYGRFQKDAAAKPFLKYRHEALDNQKKTGSGSSNCIKLMPGKIFEIISHPHAPLNARWQIVGISHHGRCPEALGDNGGDGTTLSNQFSFIDGLADWRPPFHYKPLADGDETATVVGPEGEEIFVNKDGAIKVHFHWNRYDKADDGASCWVRVAQGWNGNGFGFMAIPRIGQEVIIAYLNGDIDRPIVTGCVYNGLNRPPLDLPAQKTRTTFKTKTHKGKGFNELRFEDAKGSEEIYFHGQKDFTAQIENDALWHIKHDQKQRIDNNRYHEILADDHHQVAGSRKITTEGDVSHRIAGSQHIQTGDATVIDSGQEIHLKSGGKVVLEAAAEITLKVGGSFLKVTPGGILSSPINVGQGSAGSGRGVSLQLPEGVEPLAQVGQLPMAEALPVTEFSAKPPCAILAQQEENWVITGVEDA</sequence>
<evidence type="ECO:0000313" key="5">
    <source>
        <dbReference type="EMBL" id="SFI55649.1"/>
    </source>
</evidence>
<evidence type="ECO:0000259" key="2">
    <source>
        <dbReference type="Pfam" id="PF04717"/>
    </source>
</evidence>
<dbReference type="InterPro" id="IPR006533">
    <property type="entry name" value="T6SS_Vgr_RhsGE"/>
</dbReference>
<dbReference type="Gene3D" id="2.40.50.230">
    <property type="entry name" value="Gp5 N-terminal domain"/>
    <property type="match status" value="1"/>
</dbReference>
<keyword evidence="7" id="KW-1185">Reference proteome</keyword>
<dbReference type="Gene3D" id="2.30.110.50">
    <property type="match status" value="1"/>
</dbReference>
<dbReference type="EMBL" id="FORG01000002">
    <property type="protein sequence ID" value="SFI55649.1"/>
    <property type="molecule type" value="Genomic_DNA"/>
</dbReference>
<dbReference type="Proteomes" id="UP000224607">
    <property type="component" value="Unassembled WGS sequence"/>
</dbReference>
<reference evidence="4 7" key="3">
    <citation type="journal article" date="2017" name="Nat. Microbiol.">
        <title>Natural product diversity associated with the nematode symbionts Photorhabdus and Xenorhabdus.</title>
        <authorList>
            <person name="Tobias N.J."/>
            <person name="Wolff H."/>
            <person name="Djahanschiri B."/>
            <person name="Grundmann F."/>
            <person name="Kronenwerth M."/>
            <person name="Shi Y.M."/>
            <person name="Simonyi S."/>
            <person name="Grun P."/>
            <person name="Shapiro-Ilan D."/>
            <person name="Pidot S.J."/>
            <person name="Stinear T.P."/>
            <person name="Ebersberger I."/>
            <person name="Bode H.B."/>
        </authorList>
    </citation>
    <scope>NUCLEOTIDE SEQUENCE [LARGE SCALE GENOMIC DNA]</scope>
    <source>
        <strain evidence="4 7">DSM 17908</strain>
    </source>
</reference>
<evidence type="ECO:0000259" key="3">
    <source>
        <dbReference type="Pfam" id="PF22178"/>
    </source>
</evidence>
<dbReference type="Pfam" id="PF22178">
    <property type="entry name" value="Gp5_trimer_C"/>
    <property type="match status" value="1"/>
</dbReference>
<dbReference type="Pfam" id="PF05954">
    <property type="entry name" value="Phage_GPD"/>
    <property type="match status" value="1"/>
</dbReference>
<dbReference type="RefSeq" id="WP_092507505.1">
    <property type="nucleotide sequence ID" value="NZ_CAWNQB010000001.1"/>
</dbReference>
<feature type="domain" description="Gp5/Type VI secretion system Vgr protein OB-fold" evidence="2">
    <location>
        <begin position="402"/>
        <end position="464"/>
    </location>
</feature>
<name>A0A1I3J640_9GAMM</name>
<dbReference type="NCBIfam" id="TIGR03361">
    <property type="entry name" value="VI_Rhs_Vgr"/>
    <property type="match status" value="1"/>
</dbReference>
<dbReference type="Pfam" id="PF04717">
    <property type="entry name" value="Phage_base_V"/>
    <property type="match status" value="1"/>
</dbReference>
<dbReference type="PANTHER" id="PTHR32305">
    <property type="match status" value="1"/>
</dbReference>
<organism evidence="5 6">
    <name type="scientific">Xenorhabdus mauleonii</name>
    <dbReference type="NCBI Taxonomy" id="351675"/>
    <lineage>
        <taxon>Bacteria</taxon>
        <taxon>Pseudomonadati</taxon>
        <taxon>Pseudomonadota</taxon>
        <taxon>Gammaproteobacteria</taxon>
        <taxon>Enterobacterales</taxon>
        <taxon>Morganellaceae</taxon>
        <taxon>Xenorhabdus</taxon>
    </lineage>
</organism>
<reference evidence="5" key="2">
    <citation type="submission" date="2016-10" db="EMBL/GenBank/DDBJ databases">
        <authorList>
            <person name="de Groot N.N."/>
        </authorList>
    </citation>
    <scope>NUCLEOTIDE SEQUENCE [LARGE SCALE GENOMIC DNA]</scope>
    <source>
        <strain evidence="5">DSM 17908</strain>
    </source>
</reference>